<feature type="compositionally biased region" description="Low complexity" evidence="1">
    <location>
        <begin position="110"/>
        <end position="126"/>
    </location>
</feature>
<feature type="compositionally biased region" description="Basic and acidic residues" evidence="1">
    <location>
        <begin position="306"/>
        <end position="331"/>
    </location>
</feature>
<evidence type="ECO:0000313" key="2">
    <source>
        <dbReference type="EMBL" id="KAF2822276.1"/>
    </source>
</evidence>
<evidence type="ECO:0000313" key="3">
    <source>
        <dbReference type="Proteomes" id="UP000799424"/>
    </source>
</evidence>
<feature type="compositionally biased region" description="Basic and acidic residues" evidence="1">
    <location>
        <begin position="251"/>
        <end position="263"/>
    </location>
</feature>
<dbReference type="OrthoDB" id="5388207at2759"/>
<protein>
    <submittedName>
        <fullName evidence="2">Uncharacterized protein</fullName>
    </submittedName>
</protein>
<accession>A0A6A6ZN13</accession>
<feature type="compositionally biased region" description="Low complexity" evidence="1">
    <location>
        <begin position="29"/>
        <end position="38"/>
    </location>
</feature>
<sequence>METITNAASSVVTTASNLIYGQPAKDTEATTTTAGNETAGKEPISGQQGKGTVNEPFDQGNAALENPVDTTSKTNTISDSSKDTTSTTGNTSYKQDDFLKLSPTLGKPATTESSTGTSTGTTGETSIPIVPLNPDVATSGTGKTDITTSSATGITDKAGVTDKVWKPTSLDDVEPAGAPGAGPSAPEYTPATPDLSSSTSHKASEPAVKDVAKDTTHTTHTEPSHSSPGPTKESVGGDIDAILESTPKSKHTVDDSQADDPHSKMAGKTVRQTEASHHGESGNSKSLASEKAGASHTSADATSPTGEEKSGKMSQLKDKLKDKLHIGSKDK</sequence>
<keyword evidence="3" id="KW-1185">Reference proteome</keyword>
<feature type="compositionally biased region" description="Polar residues" evidence="1">
    <location>
        <begin position="136"/>
        <end position="153"/>
    </location>
</feature>
<evidence type="ECO:0000256" key="1">
    <source>
        <dbReference type="SAM" id="MobiDB-lite"/>
    </source>
</evidence>
<dbReference type="AlphaFoldDB" id="A0A6A6ZN13"/>
<feature type="compositionally biased region" description="Low complexity" evidence="1">
    <location>
        <begin position="70"/>
        <end position="92"/>
    </location>
</feature>
<dbReference type="EMBL" id="MU006235">
    <property type="protein sequence ID" value="KAF2822276.1"/>
    <property type="molecule type" value="Genomic_DNA"/>
</dbReference>
<dbReference type="Proteomes" id="UP000799424">
    <property type="component" value="Unassembled WGS sequence"/>
</dbReference>
<name>A0A6A6ZN13_9PLEO</name>
<feature type="compositionally biased region" description="Low complexity" evidence="1">
    <location>
        <begin position="175"/>
        <end position="186"/>
    </location>
</feature>
<feature type="compositionally biased region" description="Polar residues" evidence="1">
    <location>
        <begin position="1"/>
        <end position="19"/>
    </location>
</feature>
<gene>
    <name evidence="2" type="ORF">CC86DRAFT_385962</name>
</gene>
<organism evidence="2 3">
    <name type="scientific">Ophiobolus disseminans</name>
    <dbReference type="NCBI Taxonomy" id="1469910"/>
    <lineage>
        <taxon>Eukaryota</taxon>
        <taxon>Fungi</taxon>
        <taxon>Dikarya</taxon>
        <taxon>Ascomycota</taxon>
        <taxon>Pezizomycotina</taxon>
        <taxon>Dothideomycetes</taxon>
        <taxon>Pleosporomycetidae</taxon>
        <taxon>Pleosporales</taxon>
        <taxon>Pleosporineae</taxon>
        <taxon>Phaeosphaeriaceae</taxon>
        <taxon>Ophiobolus</taxon>
    </lineage>
</organism>
<feature type="compositionally biased region" description="Basic and acidic residues" evidence="1">
    <location>
        <begin position="202"/>
        <end position="223"/>
    </location>
</feature>
<proteinExistence type="predicted"/>
<feature type="region of interest" description="Disordered" evidence="1">
    <location>
        <begin position="1"/>
        <end position="331"/>
    </location>
</feature>
<feature type="compositionally biased region" description="Polar residues" evidence="1">
    <location>
        <begin position="295"/>
        <end position="305"/>
    </location>
</feature>
<reference evidence="2" key="1">
    <citation type="journal article" date="2020" name="Stud. Mycol.">
        <title>101 Dothideomycetes genomes: a test case for predicting lifestyles and emergence of pathogens.</title>
        <authorList>
            <person name="Haridas S."/>
            <person name="Albert R."/>
            <person name="Binder M."/>
            <person name="Bloem J."/>
            <person name="Labutti K."/>
            <person name="Salamov A."/>
            <person name="Andreopoulos B."/>
            <person name="Baker S."/>
            <person name="Barry K."/>
            <person name="Bills G."/>
            <person name="Bluhm B."/>
            <person name="Cannon C."/>
            <person name="Castanera R."/>
            <person name="Culley D."/>
            <person name="Daum C."/>
            <person name="Ezra D."/>
            <person name="Gonzalez J."/>
            <person name="Henrissat B."/>
            <person name="Kuo A."/>
            <person name="Liang C."/>
            <person name="Lipzen A."/>
            <person name="Lutzoni F."/>
            <person name="Magnuson J."/>
            <person name="Mondo S."/>
            <person name="Nolan M."/>
            <person name="Ohm R."/>
            <person name="Pangilinan J."/>
            <person name="Park H.-J."/>
            <person name="Ramirez L."/>
            <person name="Alfaro M."/>
            <person name="Sun H."/>
            <person name="Tritt A."/>
            <person name="Yoshinaga Y."/>
            <person name="Zwiers L.-H."/>
            <person name="Turgeon B."/>
            <person name="Goodwin S."/>
            <person name="Spatafora J."/>
            <person name="Crous P."/>
            <person name="Grigoriev I."/>
        </authorList>
    </citation>
    <scope>NUCLEOTIDE SEQUENCE</scope>
    <source>
        <strain evidence="2">CBS 113818</strain>
    </source>
</reference>